<name>A0ABZ2MVQ2_9BACI</name>
<dbReference type="InterPro" id="IPR020449">
    <property type="entry name" value="Tscrpt_reg_AraC-type_HTH"/>
</dbReference>
<dbReference type="InterPro" id="IPR018062">
    <property type="entry name" value="HTH_AraC-typ_CS"/>
</dbReference>
<dbReference type="SUPFAM" id="SSF46689">
    <property type="entry name" value="Homeodomain-like"/>
    <property type="match status" value="2"/>
</dbReference>
<proteinExistence type="predicted"/>
<dbReference type="EMBL" id="CP147403">
    <property type="protein sequence ID" value="WXB89395.1"/>
    <property type="molecule type" value="Genomic_DNA"/>
</dbReference>
<dbReference type="PROSITE" id="PS00041">
    <property type="entry name" value="HTH_ARAC_FAMILY_1"/>
    <property type="match status" value="1"/>
</dbReference>
<keyword evidence="8" id="KW-1185">Reference proteome</keyword>
<keyword evidence="1" id="KW-0805">Transcription regulation</keyword>
<evidence type="ECO:0000256" key="2">
    <source>
        <dbReference type="ARBA" id="ARBA00023125"/>
    </source>
</evidence>
<feature type="modified residue" description="4-aspartylphosphate" evidence="4">
    <location>
        <position position="55"/>
    </location>
</feature>
<protein>
    <submittedName>
        <fullName evidence="7">Response regulator</fullName>
    </submittedName>
</protein>
<dbReference type="Proteomes" id="UP001368328">
    <property type="component" value="Chromosome"/>
</dbReference>
<gene>
    <name evidence="7" type="ORF">WCV66_03925</name>
</gene>
<evidence type="ECO:0000256" key="3">
    <source>
        <dbReference type="ARBA" id="ARBA00023163"/>
    </source>
</evidence>
<dbReference type="InterPro" id="IPR018060">
    <property type="entry name" value="HTH_AraC"/>
</dbReference>
<dbReference type="InterPro" id="IPR011006">
    <property type="entry name" value="CheY-like_superfamily"/>
</dbReference>
<keyword evidence="4" id="KW-0597">Phosphoprotein</keyword>
<dbReference type="InterPro" id="IPR001789">
    <property type="entry name" value="Sig_transdc_resp-reg_receiver"/>
</dbReference>
<dbReference type="PROSITE" id="PS50110">
    <property type="entry name" value="RESPONSE_REGULATORY"/>
    <property type="match status" value="1"/>
</dbReference>
<dbReference type="PANTHER" id="PTHR43280:SF28">
    <property type="entry name" value="HTH-TYPE TRANSCRIPTIONAL ACTIVATOR RHAS"/>
    <property type="match status" value="1"/>
</dbReference>
<dbReference type="SUPFAM" id="SSF52172">
    <property type="entry name" value="CheY-like"/>
    <property type="match status" value="1"/>
</dbReference>
<dbReference type="InterPro" id="IPR009057">
    <property type="entry name" value="Homeodomain-like_sf"/>
</dbReference>
<dbReference type="SMART" id="SM00448">
    <property type="entry name" value="REC"/>
    <property type="match status" value="1"/>
</dbReference>
<evidence type="ECO:0000256" key="1">
    <source>
        <dbReference type="ARBA" id="ARBA00023015"/>
    </source>
</evidence>
<evidence type="ECO:0000313" key="8">
    <source>
        <dbReference type="Proteomes" id="UP001368328"/>
    </source>
</evidence>
<sequence>MIKVLIVDDDKLVRKGLTSTMPWQDYDMKVVGEAKNGEKALEFMESNEIDLLFTDLAMPVMSGIELMRNVRERYPSVSIVVLTMHQDFEYIQDALRLGAIDYIAKVQMEMESFEEVLARVQKRMIDVKGKNDRQFKGESSSEILEIDEGYAFVSTMETDGMISIIKEKGELDFQPELIDTGVWLWLPTSEKNCKNILNRISIDDDNNNNDYGIIILNGLIRKNKNEIQKHLLKYKEKRFFYDYHPNNKRIYLSIQELERNLSLVDEVKITKLKEQWLSLAWVQQTSEFEKLLKEMKALHLPKTRLVNLLYFLVNEWIRIYNHVIAKLELPDEMSCWYDVENWFYSIRDLLNESMGNNLFSSDVQKSIMKSVRIIHEELACPVHASDIAKRVNMSRSYFSQCFKDLVGMTFNEYVRHVRVEKAKEYLVHTNKTITWIAENTGYADDKYFSRTFRKKTGSLPSEYRKMNQKG</sequence>
<keyword evidence="2" id="KW-0238">DNA-binding</keyword>
<evidence type="ECO:0000256" key="4">
    <source>
        <dbReference type="PROSITE-ProRule" id="PRU00169"/>
    </source>
</evidence>
<keyword evidence="3" id="KW-0804">Transcription</keyword>
<dbReference type="CDD" id="cd17536">
    <property type="entry name" value="REC_YesN-like"/>
    <property type="match status" value="1"/>
</dbReference>
<dbReference type="RefSeq" id="WP_338787942.1">
    <property type="nucleotide sequence ID" value="NZ_CP147403.1"/>
</dbReference>
<accession>A0ABZ2MVQ2</accession>
<feature type="domain" description="Response regulatory" evidence="6">
    <location>
        <begin position="3"/>
        <end position="120"/>
    </location>
</feature>
<dbReference type="PROSITE" id="PS01124">
    <property type="entry name" value="HTH_ARAC_FAMILY_2"/>
    <property type="match status" value="1"/>
</dbReference>
<evidence type="ECO:0000313" key="7">
    <source>
        <dbReference type="EMBL" id="WXB89395.1"/>
    </source>
</evidence>
<dbReference type="Pfam" id="PF00072">
    <property type="entry name" value="Response_reg"/>
    <property type="match status" value="1"/>
</dbReference>
<dbReference type="Gene3D" id="1.10.10.60">
    <property type="entry name" value="Homeodomain-like"/>
    <property type="match status" value="2"/>
</dbReference>
<evidence type="ECO:0000259" key="5">
    <source>
        <dbReference type="PROSITE" id="PS01124"/>
    </source>
</evidence>
<dbReference type="PRINTS" id="PR00032">
    <property type="entry name" value="HTHARAC"/>
</dbReference>
<dbReference type="SMART" id="SM00342">
    <property type="entry name" value="HTH_ARAC"/>
    <property type="match status" value="1"/>
</dbReference>
<organism evidence="7 8">
    <name type="scientific">Metabacillus rhizosphaerae</name>
    <dbReference type="NCBI Taxonomy" id="3117747"/>
    <lineage>
        <taxon>Bacteria</taxon>
        <taxon>Bacillati</taxon>
        <taxon>Bacillota</taxon>
        <taxon>Bacilli</taxon>
        <taxon>Bacillales</taxon>
        <taxon>Bacillaceae</taxon>
        <taxon>Metabacillus</taxon>
    </lineage>
</organism>
<dbReference type="PANTHER" id="PTHR43280">
    <property type="entry name" value="ARAC-FAMILY TRANSCRIPTIONAL REGULATOR"/>
    <property type="match status" value="1"/>
</dbReference>
<dbReference type="Gene3D" id="3.40.50.2300">
    <property type="match status" value="1"/>
</dbReference>
<reference evidence="7 8" key="1">
    <citation type="submission" date="2024-02" db="EMBL/GenBank/DDBJ databases">
        <title>Seven novel Bacillus-like species.</title>
        <authorList>
            <person name="Liu G."/>
        </authorList>
    </citation>
    <scope>NUCLEOTIDE SEQUENCE [LARGE SCALE GENOMIC DNA]</scope>
    <source>
        <strain evidence="7 8">FJAT-53654</strain>
    </source>
</reference>
<feature type="domain" description="HTH araC/xylS-type" evidence="5">
    <location>
        <begin position="368"/>
        <end position="466"/>
    </location>
</feature>
<dbReference type="Pfam" id="PF12833">
    <property type="entry name" value="HTH_18"/>
    <property type="match status" value="1"/>
</dbReference>
<evidence type="ECO:0000259" key="6">
    <source>
        <dbReference type="PROSITE" id="PS50110"/>
    </source>
</evidence>